<dbReference type="EMBL" id="JAATJU010022781">
    <property type="protein sequence ID" value="KAH0509708.1"/>
    <property type="molecule type" value="Genomic_DNA"/>
</dbReference>
<feature type="region of interest" description="Disordered" evidence="5">
    <location>
        <begin position="1"/>
        <end position="24"/>
    </location>
</feature>
<keyword evidence="3" id="KW-0862">Zinc</keyword>
<evidence type="ECO:0000256" key="4">
    <source>
        <dbReference type="SAM" id="Coils"/>
    </source>
</evidence>
<feature type="compositionally biased region" description="Polar residues" evidence="5">
    <location>
        <begin position="1"/>
        <end position="22"/>
    </location>
</feature>
<dbReference type="InterPro" id="IPR056987">
    <property type="entry name" value="ZMYND8_CC"/>
</dbReference>
<dbReference type="GO" id="GO:0016301">
    <property type="term" value="F:kinase activity"/>
    <property type="evidence" value="ECO:0007669"/>
    <property type="project" value="UniProtKB-KW"/>
</dbReference>
<sequence>MVNRQSSSGGNQSPSETPVLTRSATQASAAGVTVATTTSTMSTFTVTAPATAVTGSPVKKQRPLLPKVTAPAMQRVVWNSSTVQQKEVTQIPSTFTITLVTSTQPAPLVSSSSSTSTLASAINADLPIATASAEVAADIAKYTSKMIDAIKGTMTEIYNDLSKNTTGSTIAEIRRLRIEIEKLQWLHQRELVDTKHNLELTMAEVRQSLEQERDRLIGEVKNQLELDKQQAVDETKKKQWCAKCKKEAIFYCCWNTSYCDSPCGLST</sequence>
<name>A0A8J6KSH4_MICOH</name>
<accession>A0A8J6KSH4</accession>
<reference evidence="8" key="1">
    <citation type="submission" date="2020-03" db="EMBL/GenBank/DDBJ databases">
        <title>Studies in the Genomics of Life Span.</title>
        <authorList>
            <person name="Glass D."/>
        </authorList>
    </citation>
    <scope>NUCLEOTIDE SEQUENCE</scope>
    <source>
        <strain evidence="8">LTLLF</strain>
        <tissue evidence="8">Muscle</tissue>
    </source>
</reference>
<comment type="caution">
    <text evidence="8">The sequence shown here is derived from an EMBL/GenBank/DDBJ whole genome shotgun (WGS) entry which is preliminary data.</text>
</comment>
<dbReference type="Pfam" id="PF24324">
    <property type="entry name" value="MYND_ZMYND11_ZMYD8"/>
    <property type="match status" value="1"/>
</dbReference>
<dbReference type="InterPro" id="IPR057053">
    <property type="entry name" value="MYND_ZMYND11_ZMYD8"/>
</dbReference>
<keyword evidence="8" id="KW-0418">Kinase</keyword>
<protein>
    <submittedName>
        <fullName evidence="8">Protein kinase C-binding protein 1</fullName>
    </submittedName>
</protein>
<keyword evidence="8" id="KW-0808">Transferase</keyword>
<feature type="domain" description="ZMYND8 coiled-coil" evidence="6">
    <location>
        <begin position="176"/>
        <end position="239"/>
    </location>
</feature>
<evidence type="ECO:0000259" key="6">
    <source>
        <dbReference type="Pfam" id="PF23460"/>
    </source>
</evidence>
<gene>
    <name evidence="8" type="ORF">LTLLF_158790</name>
</gene>
<dbReference type="GO" id="GO:0008270">
    <property type="term" value="F:zinc ion binding"/>
    <property type="evidence" value="ECO:0007669"/>
    <property type="project" value="UniProtKB-KW"/>
</dbReference>
<feature type="domain" description="ZMYND11/ZMYD8 MYND zinc finger" evidence="7">
    <location>
        <begin position="241"/>
        <end position="263"/>
    </location>
</feature>
<organism evidence="8 9">
    <name type="scientific">Microtus ochrogaster</name>
    <name type="common">Prairie vole</name>
    <dbReference type="NCBI Taxonomy" id="79684"/>
    <lineage>
        <taxon>Eukaryota</taxon>
        <taxon>Metazoa</taxon>
        <taxon>Chordata</taxon>
        <taxon>Craniata</taxon>
        <taxon>Vertebrata</taxon>
        <taxon>Euteleostomi</taxon>
        <taxon>Mammalia</taxon>
        <taxon>Eutheria</taxon>
        <taxon>Euarchontoglires</taxon>
        <taxon>Glires</taxon>
        <taxon>Rodentia</taxon>
        <taxon>Myomorpha</taxon>
        <taxon>Muroidea</taxon>
        <taxon>Cricetidae</taxon>
        <taxon>Arvicolinae</taxon>
        <taxon>Microtus</taxon>
    </lineage>
</organism>
<dbReference type="Proteomes" id="UP000710432">
    <property type="component" value="Unassembled WGS sequence"/>
</dbReference>
<evidence type="ECO:0000256" key="5">
    <source>
        <dbReference type="SAM" id="MobiDB-lite"/>
    </source>
</evidence>
<feature type="coiled-coil region" evidence="4">
    <location>
        <begin position="195"/>
        <end position="226"/>
    </location>
</feature>
<dbReference type="GO" id="GO:0005737">
    <property type="term" value="C:cytoplasm"/>
    <property type="evidence" value="ECO:0007669"/>
    <property type="project" value="TreeGrafter"/>
</dbReference>
<keyword evidence="2" id="KW-0863">Zinc-finger</keyword>
<dbReference type="GO" id="GO:0005634">
    <property type="term" value="C:nucleus"/>
    <property type="evidence" value="ECO:0007669"/>
    <property type="project" value="TreeGrafter"/>
</dbReference>
<proteinExistence type="predicted"/>
<evidence type="ECO:0000256" key="2">
    <source>
        <dbReference type="ARBA" id="ARBA00022771"/>
    </source>
</evidence>
<dbReference type="Pfam" id="PF23460">
    <property type="entry name" value="ZMYND8_CC"/>
    <property type="match status" value="1"/>
</dbReference>
<evidence type="ECO:0000313" key="8">
    <source>
        <dbReference type="EMBL" id="KAH0509708.1"/>
    </source>
</evidence>
<dbReference type="AlphaFoldDB" id="A0A8J6KSH4"/>
<evidence type="ECO:0000256" key="1">
    <source>
        <dbReference type="ARBA" id="ARBA00022723"/>
    </source>
</evidence>
<dbReference type="PANTHER" id="PTHR46453:SF3">
    <property type="entry name" value="MYND-TYPE ZINC FINGER-CONTAINING CHROMATIN READER ZMYND8"/>
    <property type="match status" value="1"/>
</dbReference>
<evidence type="ECO:0000256" key="3">
    <source>
        <dbReference type="ARBA" id="ARBA00022833"/>
    </source>
</evidence>
<dbReference type="GO" id="GO:0003714">
    <property type="term" value="F:transcription corepressor activity"/>
    <property type="evidence" value="ECO:0007669"/>
    <property type="project" value="TreeGrafter"/>
</dbReference>
<keyword evidence="1" id="KW-0479">Metal-binding</keyword>
<keyword evidence="4" id="KW-0175">Coiled coil</keyword>
<dbReference type="PANTHER" id="PTHR46453">
    <property type="entry name" value="PROTEIN KINASE C-BINDING PROTEIN 1"/>
    <property type="match status" value="1"/>
</dbReference>
<evidence type="ECO:0000313" key="9">
    <source>
        <dbReference type="Proteomes" id="UP000710432"/>
    </source>
</evidence>
<evidence type="ECO:0000259" key="7">
    <source>
        <dbReference type="Pfam" id="PF24324"/>
    </source>
</evidence>